<dbReference type="Gene3D" id="3.40.50.300">
    <property type="entry name" value="P-loop containing nucleotide triphosphate hydrolases"/>
    <property type="match status" value="1"/>
</dbReference>
<keyword evidence="11" id="KW-1185">Reference proteome</keyword>
<dbReference type="EMBL" id="CALNXI010002173">
    <property type="protein sequence ID" value="CAH3184121.1"/>
    <property type="molecule type" value="Genomic_DNA"/>
</dbReference>
<dbReference type="InterPro" id="IPR003593">
    <property type="entry name" value="AAA+_ATPase"/>
</dbReference>
<dbReference type="PROSITE" id="PS50893">
    <property type="entry name" value="ABC_TRANSPORTER_2"/>
    <property type="match status" value="1"/>
</dbReference>
<keyword evidence="3" id="KW-0813">Transport</keyword>
<dbReference type="PANTHER" id="PTHR48041:SF78">
    <property type="entry name" value="ABC TRANSPORTER EXPRESSED IN TRACHEA, ISOFORM A"/>
    <property type="match status" value="1"/>
</dbReference>
<evidence type="ECO:0000256" key="2">
    <source>
        <dbReference type="ARBA" id="ARBA00005814"/>
    </source>
</evidence>
<dbReference type="Pfam" id="PF00005">
    <property type="entry name" value="ABC_tran"/>
    <property type="match status" value="1"/>
</dbReference>
<protein>
    <recommendedName>
        <fullName evidence="9">ABC transporter domain-containing protein</fullName>
    </recommendedName>
</protein>
<reference evidence="10 11" key="1">
    <citation type="submission" date="2022-05" db="EMBL/GenBank/DDBJ databases">
        <authorList>
            <consortium name="Genoscope - CEA"/>
            <person name="William W."/>
        </authorList>
    </citation>
    <scope>NUCLEOTIDE SEQUENCE [LARGE SCALE GENOMIC DNA]</scope>
</reference>
<dbReference type="SUPFAM" id="SSF52540">
    <property type="entry name" value="P-loop containing nucleoside triphosphate hydrolases"/>
    <property type="match status" value="1"/>
</dbReference>
<comment type="similarity">
    <text evidence="2">Belongs to the ABC transporter superfamily. ABCG family. Eye pigment precursor importer (TC 3.A.1.204) subfamily.</text>
</comment>
<proteinExistence type="inferred from homology"/>
<dbReference type="PROSITE" id="PS00211">
    <property type="entry name" value="ABC_TRANSPORTER_1"/>
    <property type="match status" value="1"/>
</dbReference>
<keyword evidence="6" id="KW-0067">ATP-binding</keyword>
<dbReference type="SMART" id="SM00382">
    <property type="entry name" value="AAA"/>
    <property type="match status" value="1"/>
</dbReference>
<evidence type="ECO:0000256" key="8">
    <source>
        <dbReference type="ARBA" id="ARBA00023136"/>
    </source>
</evidence>
<evidence type="ECO:0000256" key="4">
    <source>
        <dbReference type="ARBA" id="ARBA00022692"/>
    </source>
</evidence>
<keyword evidence="8" id="KW-0472">Membrane</keyword>
<keyword evidence="5" id="KW-0547">Nucleotide-binding</keyword>
<name>A0ABN8S011_9CNID</name>
<dbReference type="InterPro" id="IPR043926">
    <property type="entry name" value="ABCG_dom"/>
</dbReference>
<keyword evidence="7" id="KW-1133">Transmembrane helix</keyword>
<comment type="caution">
    <text evidence="10">The sequence shown here is derived from an EMBL/GenBank/DDBJ whole genome shotgun (WGS) entry which is preliminary data.</text>
</comment>
<evidence type="ECO:0000256" key="7">
    <source>
        <dbReference type="ARBA" id="ARBA00022989"/>
    </source>
</evidence>
<dbReference type="Pfam" id="PF19055">
    <property type="entry name" value="ABC2_membrane_7"/>
    <property type="match status" value="1"/>
</dbReference>
<dbReference type="InterPro" id="IPR050352">
    <property type="entry name" value="ABCG_transporters"/>
</dbReference>
<gene>
    <name evidence="10" type="ORF">PEVE_00015265</name>
</gene>
<keyword evidence="4" id="KW-0812">Transmembrane</keyword>
<organism evidence="10 11">
    <name type="scientific">Porites evermanni</name>
    <dbReference type="NCBI Taxonomy" id="104178"/>
    <lineage>
        <taxon>Eukaryota</taxon>
        <taxon>Metazoa</taxon>
        <taxon>Cnidaria</taxon>
        <taxon>Anthozoa</taxon>
        <taxon>Hexacorallia</taxon>
        <taxon>Scleractinia</taxon>
        <taxon>Fungiina</taxon>
        <taxon>Poritidae</taxon>
        <taxon>Porites</taxon>
    </lineage>
</organism>
<evidence type="ECO:0000256" key="6">
    <source>
        <dbReference type="ARBA" id="ARBA00022840"/>
    </source>
</evidence>
<dbReference type="PANTHER" id="PTHR48041">
    <property type="entry name" value="ABC TRANSPORTER G FAMILY MEMBER 28"/>
    <property type="match status" value="1"/>
</dbReference>
<dbReference type="Proteomes" id="UP001159427">
    <property type="component" value="Unassembled WGS sequence"/>
</dbReference>
<feature type="non-terminal residue" evidence="10">
    <location>
        <position position="373"/>
    </location>
</feature>
<evidence type="ECO:0000256" key="3">
    <source>
        <dbReference type="ARBA" id="ARBA00022448"/>
    </source>
</evidence>
<feature type="domain" description="ABC transporter" evidence="9">
    <location>
        <begin position="55"/>
        <end position="293"/>
    </location>
</feature>
<evidence type="ECO:0000256" key="5">
    <source>
        <dbReference type="ARBA" id="ARBA00022741"/>
    </source>
</evidence>
<dbReference type="CDD" id="cd03213">
    <property type="entry name" value="ABCG_EPDR"/>
    <property type="match status" value="1"/>
</dbReference>
<accession>A0ABN8S011</accession>
<evidence type="ECO:0000256" key="1">
    <source>
        <dbReference type="ARBA" id="ARBA00004141"/>
    </source>
</evidence>
<dbReference type="InterPro" id="IPR027417">
    <property type="entry name" value="P-loop_NTPase"/>
</dbReference>
<dbReference type="InterPro" id="IPR003439">
    <property type="entry name" value="ABC_transporter-like_ATP-bd"/>
</dbReference>
<comment type="subcellular location">
    <subcellularLocation>
        <location evidence="1">Membrane</location>
        <topology evidence="1">Multi-pass membrane protein</topology>
    </subcellularLocation>
</comment>
<evidence type="ECO:0000259" key="9">
    <source>
        <dbReference type="PROSITE" id="PS50893"/>
    </source>
</evidence>
<dbReference type="InterPro" id="IPR017871">
    <property type="entry name" value="ABC_transporter-like_CS"/>
</dbReference>
<evidence type="ECO:0000313" key="11">
    <source>
        <dbReference type="Proteomes" id="UP001159427"/>
    </source>
</evidence>
<evidence type="ECO:0000313" key="10">
    <source>
        <dbReference type="EMBL" id="CAH3184121.1"/>
    </source>
</evidence>
<sequence length="373" mass="41317">MENYISARAESYKSAIKCCGGEETSSVDSKDSMLEAGEYVERLSFWQRPKQKVDLEFIDVSYSVKKGRKEVKQIIHGLSGEFKSGELVAVLGPSGAGKSTLINILAGYKTRDANGQVLVNGVDRNLRQFRKMSCYIMQDDILLPHLTVLESMMVSANLHLRESLTQEDKEGIIQEILLNLGLTETANTRLSEISGGQRKRLAIALELVNNPPLIFLDEPTSGLDSSSAYQCISLMRTLAHSGRTVVCTIHQPSAKLFEMFDKLYVLAEGNCLYHGTVQDLLPYFSSEGFVCPKYHNPADFIIEVASGEYGDNMIPSLVKAWKAREESMTQKRSLTNSTSCSYDSRNMVVSLLPNCNVKTSTDSIIHAASQTTQ</sequence>